<reference evidence="2" key="1">
    <citation type="journal article" date="2019" name="PLoS Negl. Trop. Dis.">
        <title>Revisiting the worldwide diversity of Leptospira species in the environment.</title>
        <authorList>
            <person name="Vincent A.T."/>
            <person name="Schiettekatte O."/>
            <person name="Bourhy P."/>
            <person name="Veyrier F.J."/>
            <person name="Picardeau M."/>
        </authorList>
    </citation>
    <scope>NUCLEOTIDE SEQUENCE [LARGE SCALE GENOMIC DNA]</scope>
    <source>
        <strain evidence="2">201702455</strain>
    </source>
</reference>
<organism evidence="2 3">
    <name type="scientific">Leptospira sarikeiensis</name>
    <dbReference type="NCBI Taxonomy" id="2484943"/>
    <lineage>
        <taxon>Bacteria</taxon>
        <taxon>Pseudomonadati</taxon>
        <taxon>Spirochaetota</taxon>
        <taxon>Spirochaetia</taxon>
        <taxon>Leptospirales</taxon>
        <taxon>Leptospiraceae</taxon>
        <taxon>Leptospira</taxon>
    </lineage>
</organism>
<gene>
    <name evidence="2" type="ORF">EHQ64_02650</name>
</gene>
<sequence length="97" mass="10845">MGFTSFSCTENERDDFNPFSDTDEEEKEAFNNFVKLWLLLVATAQATMNNPPSWFPSSVDAEQARAEWNKLSSEAKAEACTYAFASGENPPAEFCSK</sequence>
<dbReference type="Proteomes" id="UP000297762">
    <property type="component" value="Unassembled WGS sequence"/>
</dbReference>
<dbReference type="OrthoDB" id="343971at2"/>
<feature type="region of interest" description="Disordered" evidence="1">
    <location>
        <begin position="1"/>
        <end position="23"/>
    </location>
</feature>
<protein>
    <submittedName>
        <fullName evidence="2">Uncharacterized protein</fullName>
    </submittedName>
</protein>
<comment type="caution">
    <text evidence="2">The sequence shown here is derived from an EMBL/GenBank/DDBJ whole genome shotgun (WGS) entry which is preliminary data.</text>
</comment>
<keyword evidence="3" id="KW-1185">Reference proteome</keyword>
<evidence type="ECO:0000313" key="2">
    <source>
        <dbReference type="EMBL" id="TGL64335.1"/>
    </source>
</evidence>
<accession>A0A4R9KED2</accession>
<dbReference type="AlphaFoldDB" id="A0A4R9KED2"/>
<evidence type="ECO:0000313" key="3">
    <source>
        <dbReference type="Proteomes" id="UP000297762"/>
    </source>
</evidence>
<name>A0A4R9KED2_9LEPT</name>
<proteinExistence type="predicted"/>
<dbReference type="EMBL" id="RQGF01000008">
    <property type="protein sequence ID" value="TGL64335.1"/>
    <property type="molecule type" value="Genomic_DNA"/>
</dbReference>
<evidence type="ECO:0000256" key="1">
    <source>
        <dbReference type="SAM" id="MobiDB-lite"/>
    </source>
</evidence>